<dbReference type="Pfam" id="PF02458">
    <property type="entry name" value="Transferase"/>
    <property type="match status" value="1"/>
</dbReference>
<dbReference type="AlphaFoldDB" id="A0AA88AVC8"/>
<dbReference type="GO" id="GO:0016746">
    <property type="term" value="F:acyltransferase activity"/>
    <property type="evidence" value="ECO:0007669"/>
    <property type="project" value="UniProtKB-KW"/>
</dbReference>
<evidence type="ECO:0000313" key="5">
    <source>
        <dbReference type="Proteomes" id="UP001187192"/>
    </source>
</evidence>
<keyword evidence="5" id="KW-1185">Reference proteome</keyword>
<evidence type="ECO:0000313" key="4">
    <source>
        <dbReference type="EMBL" id="GMN49116.1"/>
    </source>
</evidence>
<sequence length="387" mass="43667">MKVEIISNEIIKPSSPTPDHLRQYQLSFLDQLSPRSYTPFLYYYDLNYAHSADDSDFIADVSDKLKKSLSEALTGFYPLAGRLISDQFLGCSDEGIVYLEARVKSKLSEVVVNPIPPELNKLLSFELDEIAELPLGVQLINTFECRGIAIGLCFSHRITNALSRLMFIKSWMAIARGEKDAAVRPEFVSATLFPPRDIGEYDTSFTIAKKDTVITKRFVFAAASIQGLRGKYEQNLNGEITNPNRPLSPVEIVSAFIWSRFAKATKSDQTKKFHTIHHAVNLRPKLDPPLPLHSFGNYYRPSTMIPSSSVSILICNDNVGEDCSFMHGLARKMGEDIRKIDNDFVENIRKSGDEFVENLKKGAERLVQGNLVLENIEHKQWTSEIQI</sequence>
<name>A0AA88AVC8_FICCA</name>
<dbReference type="PANTHER" id="PTHR31623:SF46">
    <property type="entry name" value="VINORINE SYNTHASE-LIKE"/>
    <property type="match status" value="1"/>
</dbReference>
<keyword evidence="3" id="KW-0012">Acyltransferase</keyword>
<reference evidence="4" key="1">
    <citation type="submission" date="2023-07" db="EMBL/GenBank/DDBJ databases">
        <title>draft genome sequence of fig (Ficus carica).</title>
        <authorList>
            <person name="Takahashi T."/>
            <person name="Nishimura K."/>
        </authorList>
    </citation>
    <scope>NUCLEOTIDE SEQUENCE</scope>
</reference>
<protein>
    <submittedName>
        <fullName evidence="4">Uncharacterized protein</fullName>
    </submittedName>
</protein>
<comment type="similarity">
    <text evidence="1">Belongs to the plant acyltransferase family.</text>
</comment>
<proteinExistence type="inferred from homology"/>
<dbReference type="Proteomes" id="UP001187192">
    <property type="component" value="Unassembled WGS sequence"/>
</dbReference>
<evidence type="ECO:0000256" key="1">
    <source>
        <dbReference type="ARBA" id="ARBA00009861"/>
    </source>
</evidence>
<accession>A0AA88AVC8</accession>
<dbReference type="EMBL" id="BTGU01000030">
    <property type="protein sequence ID" value="GMN49116.1"/>
    <property type="molecule type" value="Genomic_DNA"/>
</dbReference>
<dbReference type="InterPro" id="IPR023213">
    <property type="entry name" value="CAT-like_dom_sf"/>
</dbReference>
<dbReference type="PANTHER" id="PTHR31623">
    <property type="entry name" value="F21J9.9"/>
    <property type="match status" value="1"/>
</dbReference>
<dbReference type="Gene3D" id="3.30.559.10">
    <property type="entry name" value="Chloramphenicol acetyltransferase-like domain"/>
    <property type="match status" value="2"/>
</dbReference>
<evidence type="ECO:0000256" key="2">
    <source>
        <dbReference type="ARBA" id="ARBA00022679"/>
    </source>
</evidence>
<comment type="caution">
    <text evidence="4">The sequence shown here is derived from an EMBL/GenBank/DDBJ whole genome shotgun (WGS) entry which is preliminary data.</text>
</comment>
<gene>
    <name evidence="4" type="ORF">TIFTF001_018289</name>
</gene>
<keyword evidence="2" id="KW-0808">Transferase</keyword>
<organism evidence="4 5">
    <name type="scientific">Ficus carica</name>
    <name type="common">Common fig</name>
    <dbReference type="NCBI Taxonomy" id="3494"/>
    <lineage>
        <taxon>Eukaryota</taxon>
        <taxon>Viridiplantae</taxon>
        <taxon>Streptophyta</taxon>
        <taxon>Embryophyta</taxon>
        <taxon>Tracheophyta</taxon>
        <taxon>Spermatophyta</taxon>
        <taxon>Magnoliopsida</taxon>
        <taxon>eudicotyledons</taxon>
        <taxon>Gunneridae</taxon>
        <taxon>Pentapetalae</taxon>
        <taxon>rosids</taxon>
        <taxon>fabids</taxon>
        <taxon>Rosales</taxon>
        <taxon>Moraceae</taxon>
        <taxon>Ficeae</taxon>
        <taxon>Ficus</taxon>
    </lineage>
</organism>
<evidence type="ECO:0000256" key="3">
    <source>
        <dbReference type="ARBA" id="ARBA00023315"/>
    </source>
</evidence>